<dbReference type="Proteomes" id="UP000034799">
    <property type="component" value="Unassembled WGS sequence"/>
</dbReference>
<comment type="caution">
    <text evidence="2">The sequence shown here is derived from an EMBL/GenBank/DDBJ whole genome shotgun (WGS) entry which is preliminary data.</text>
</comment>
<evidence type="ECO:0000256" key="1">
    <source>
        <dbReference type="SAM" id="MobiDB-lite"/>
    </source>
</evidence>
<evidence type="ECO:0000313" key="3">
    <source>
        <dbReference type="Proteomes" id="UP000034799"/>
    </source>
</evidence>
<dbReference type="AlphaFoldDB" id="A0A0G0MQ87"/>
<name>A0A0G0MQ87_9BACT</name>
<sequence>MGCDILTHLNPRGGEITMADNKKQSPSQQKQGKEKKKSNGSYVSTKKK</sequence>
<organism evidence="2 3">
    <name type="scientific">candidate division WS6 bacterium GW2011_GWF2_39_15</name>
    <dbReference type="NCBI Taxonomy" id="1619100"/>
    <lineage>
        <taxon>Bacteria</taxon>
        <taxon>Candidatus Dojkabacteria</taxon>
    </lineage>
</organism>
<protein>
    <submittedName>
        <fullName evidence="2">Uncharacterized protein</fullName>
    </submittedName>
</protein>
<evidence type="ECO:0000313" key="2">
    <source>
        <dbReference type="EMBL" id="KKR06194.1"/>
    </source>
</evidence>
<gene>
    <name evidence="2" type="ORF">UT34_C0001G0234</name>
</gene>
<accession>A0A0G0MQ87</accession>
<dbReference type="EMBL" id="LBWK01000001">
    <property type="protein sequence ID" value="KKR06194.1"/>
    <property type="molecule type" value="Genomic_DNA"/>
</dbReference>
<feature type="region of interest" description="Disordered" evidence="1">
    <location>
        <begin position="1"/>
        <end position="48"/>
    </location>
</feature>
<proteinExistence type="predicted"/>
<reference evidence="2 3" key="1">
    <citation type="journal article" date="2015" name="Nature">
        <title>rRNA introns, odd ribosomes, and small enigmatic genomes across a large radiation of phyla.</title>
        <authorList>
            <person name="Brown C.T."/>
            <person name="Hug L.A."/>
            <person name="Thomas B.C."/>
            <person name="Sharon I."/>
            <person name="Castelle C.J."/>
            <person name="Singh A."/>
            <person name="Wilkins M.J."/>
            <person name="Williams K.H."/>
            <person name="Banfield J.F."/>
        </authorList>
    </citation>
    <scope>NUCLEOTIDE SEQUENCE [LARGE SCALE GENOMIC DNA]</scope>
</reference>